<dbReference type="RefSeq" id="WP_065248465.1">
    <property type="nucleotide sequence ID" value="NZ_CP012117.1"/>
</dbReference>
<gene>
    <name evidence="2" type="ORF">DAD186_19340</name>
</gene>
<accession>A0A1B0ZKE2</accession>
<proteinExistence type="predicted"/>
<evidence type="ECO:0000313" key="2">
    <source>
        <dbReference type="EMBL" id="ANP28484.1"/>
    </source>
</evidence>
<dbReference type="KEGG" id="dva:DAD186_19340"/>
<dbReference type="EMBL" id="CP012117">
    <property type="protein sequence ID" value="ANP28484.1"/>
    <property type="molecule type" value="Genomic_DNA"/>
</dbReference>
<dbReference type="STRING" id="1630135.DAD186_19340"/>
<organism evidence="2 3">
    <name type="scientific">Dermabacter vaginalis</name>
    <dbReference type="NCBI Taxonomy" id="1630135"/>
    <lineage>
        <taxon>Bacteria</taxon>
        <taxon>Bacillati</taxon>
        <taxon>Actinomycetota</taxon>
        <taxon>Actinomycetes</taxon>
        <taxon>Micrococcales</taxon>
        <taxon>Dermabacteraceae</taxon>
        <taxon>Dermabacter</taxon>
    </lineage>
</organism>
<feature type="transmembrane region" description="Helical" evidence="1">
    <location>
        <begin position="57"/>
        <end position="81"/>
    </location>
</feature>
<dbReference type="Proteomes" id="UP000092596">
    <property type="component" value="Chromosome"/>
</dbReference>
<name>A0A1B0ZKE2_9MICO</name>
<keyword evidence="1" id="KW-1133">Transmembrane helix</keyword>
<keyword evidence="1" id="KW-0472">Membrane</keyword>
<feature type="transmembrane region" description="Helical" evidence="1">
    <location>
        <begin position="33"/>
        <end position="51"/>
    </location>
</feature>
<reference evidence="2 3" key="1">
    <citation type="submission" date="2015-06" db="EMBL/GenBank/DDBJ databases">
        <title>Investigation of pathophysiology for high-risk pregnancy and development of treatment modality based on it.</title>
        <authorList>
            <person name="Kim B.-C."/>
            <person name="Lim S."/>
        </authorList>
    </citation>
    <scope>NUCLEOTIDE SEQUENCE [LARGE SCALE GENOMIC DNA]</scope>
    <source>
        <strain evidence="2 3">AD1-86</strain>
    </source>
</reference>
<feature type="transmembrane region" description="Helical" evidence="1">
    <location>
        <begin position="102"/>
        <end position="128"/>
    </location>
</feature>
<sequence length="179" mass="18429">MSETQDWNAHGYGDEAFAEFPPNLNTDAAAAAFLARLGLLGALAGVLAGLAASQITWWLSLGLFLTWVIGVIAAGCIAGVASKKHRAGVGYPADGEAWLRTFARTFMVVGIVLGVVTVGIATALAFALRPGANAAAAEAATSANFTPAILLGIVSILAIAGMRWIASTRTAWLLYGAKR</sequence>
<feature type="transmembrane region" description="Helical" evidence="1">
    <location>
        <begin position="148"/>
        <end position="166"/>
    </location>
</feature>
<dbReference type="AlphaFoldDB" id="A0A1B0ZKE2"/>
<evidence type="ECO:0000313" key="3">
    <source>
        <dbReference type="Proteomes" id="UP000092596"/>
    </source>
</evidence>
<keyword evidence="1" id="KW-0812">Transmembrane</keyword>
<evidence type="ECO:0000256" key="1">
    <source>
        <dbReference type="SAM" id="Phobius"/>
    </source>
</evidence>
<protein>
    <recommendedName>
        <fullName evidence="4">Transmembrane protein</fullName>
    </recommendedName>
</protein>
<evidence type="ECO:0008006" key="4">
    <source>
        <dbReference type="Google" id="ProtNLM"/>
    </source>
</evidence>